<sequence length="68" mass="7642">MAFPKRCTQCGSENYRFPENTDEDDNIYCSACNAVVGNKKELAKEELDDEGEGDHQVETLLRSLTGKK</sequence>
<dbReference type="RefSeq" id="WP_087105411.1">
    <property type="nucleotide sequence ID" value="NZ_FUKM01000003.1"/>
</dbReference>
<organism evidence="1 2">
    <name type="scientific">Halomonas citrativorans</name>
    <dbReference type="NCBI Taxonomy" id="2742612"/>
    <lineage>
        <taxon>Bacteria</taxon>
        <taxon>Pseudomonadati</taxon>
        <taxon>Pseudomonadota</taxon>
        <taxon>Gammaproteobacteria</taxon>
        <taxon>Oceanospirillales</taxon>
        <taxon>Halomonadaceae</taxon>
        <taxon>Halomonas</taxon>
    </lineage>
</organism>
<name>A0A1R4HNI5_9GAMM</name>
<gene>
    <name evidence="1" type="ORF">CZ787_00710</name>
</gene>
<evidence type="ECO:0008006" key="3">
    <source>
        <dbReference type="Google" id="ProtNLM"/>
    </source>
</evidence>
<accession>A0A1R4HNI5</accession>
<protein>
    <recommendedName>
        <fullName evidence="3">TFIIB-type domain-containing protein</fullName>
    </recommendedName>
</protein>
<dbReference type="Proteomes" id="UP000196331">
    <property type="component" value="Unassembled WGS sequence"/>
</dbReference>
<reference evidence="1 2" key="1">
    <citation type="submission" date="2017-02" db="EMBL/GenBank/DDBJ databases">
        <authorList>
            <person name="Dridi B."/>
        </authorList>
    </citation>
    <scope>NUCLEOTIDE SEQUENCE [LARGE SCALE GENOMIC DNA]</scope>
    <source>
        <strain evidence="1 2">JB380</strain>
    </source>
</reference>
<evidence type="ECO:0000313" key="2">
    <source>
        <dbReference type="Proteomes" id="UP000196331"/>
    </source>
</evidence>
<proteinExistence type="predicted"/>
<dbReference type="EMBL" id="FUKM01000003">
    <property type="protein sequence ID" value="SJN09101.1"/>
    <property type="molecule type" value="Genomic_DNA"/>
</dbReference>
<comment type="caution">
    <text evidence="1">The sequence shown here is derived from an EMBL/GenBank/DDBJ whole genome shotgun (WGS) entry which is preliminary data.</text>
</comment>
<dbReference type="OrthoDB" id="6183652at2"/>
<dbReference type="AlphaFoldDB" id="A0A1R4HNI5"/>
<evidence type="ECO:0000313" key="1">
    <source>
        <dbReference type="EMBL" id="SJN09101.1"/>
    </source>
</evidence>